<organism evidence="1 2">
    <name type="scientific">Streptomyces decoyicus</name>
    <dbReference type="NCBI Taxonomy" id="249567"/>
    <lineage>
        <taxon>Bacteria</taxon>
        <taxon>Bacillati</taxon>
        <taxon>Actinomycetota</taxon>
        <taxon>Actinomycetes</taxon>
        <taxon>Kitasatosporales</taxon>
        <taxon>Streptomycetaceae</taxon>
        <taxon>Streptomyces</taxon>
    </lineage>
</organism>
<dbReference type="EMBL" id="CP109106">
    <property type="protein sequence ID" value="WSB73490.1"/>
    <property type="molecule type" value="Genomic_DNA"/>
</dbReference>
<dbReference type="Proteomes" id="UP001344251">
    <property type="component" value="Chromosome"/>
</dbReference>
<gene>
    <name evidence="1" type="ORF">OG863_39195</name>
</gene>
<dbReference type="RefSeq" id="WP_326623089.1">
    <property type="nucleotide sequence ID" value="NZ_CP109106.1"/>
</dbReference>
<protein>
    <submittedName>
        <fullName evidence="1">Uncharacterized protein</fullName>
    </submittedName>
</protein>
<evidence type="ECO:0000313" key="1">
    <source>
        <dbReference type="EMBL" id="WSB73490.1"/>
    </source>
</evidence>
<name>A0ABZ1FSW8_9ACTN</name>
<keyword evidence="2" id="KW-1185">Reference proteome</keyword>
<accession>A0ABZ1FSW8</accession>
<evidence type="ECO:0000313" key="2">
    <source>
        <dbReference type="Proteomes" id="UP001344251"/>
    </source>
</evidence>
<reference evidence="1 2" key="1">
    <citation type="submission" date="2022-10" db="EMBL/GenBank/DDBJ databases">
        <title>The complete genomes of actinobacterial strains from the NBC collection.</title>
        <authorList>
            <person name="Joergensen T.S."/>
            <person name="Alvarez Arevalo M."/>
            <person name="Sterndorff E.B."/>
            <person name="Faurdal D."/>
            <person name="Vuksanovic O."/>
            <person name="Mourched A.-S."/>
            <person name="Charusanti P."/>
            <person name="Shaw S."/>
            <person name="Blin K."/>
            <person name="Weber T."/>
        </authorList>
    </citation>
    <scope>NUCLEOTIDE SEQUENCE [LARGE SCALE GENOMIC DNA]</scope>
    <source>
        <strain evidence="1 2">NBC 01774</strain>
    </source>
</reference>
<proteinExistence type="predicted"/>
<sequence length="46" mass="4861">MEREQWLPPVSDGIEGGAVGDTALSSVAFGVLEIQDFTQAGHGMWA</sequence>